<evidence type="ECO:0000313" key="1">
    <source>
        <dbReference type="EMBL" id="OQU92700.1"/>
    </source>
</evidence>
<proteinExistence type="predicted"/>
<dbReference type="InParanoid" id="A0A1Z5S9T4"/>
<dbReference type="Gramene" id="OQU92700">
    <property type="protein sequence ID" value="OQU92700"/>
    <property type="gene ID" value="SORBI_3001G392650"/>
</dbReference>
<reference evidence="1 2" key="1">
    <citation type="journal article" date="2009" name="Nature">
        <title>The Sorghum bicolor genome and the diversification of grasses.</title>
        <authorList>
            <person name="Paterson A.H."/>
            <person name="Bowers J.E."/>
            <person name="Bruggmann R."/>
            <person name="Dubchak I."/>
            <person name="Grimwood J."/>
            <person name="Gundlach H."/>
            <person name="Haberer G."/>
            <person name="Hellsten U."/>
            <person name="Mitros T."/>
            <person name="Poliakov A."/>
            <person name="Schmutz J."/>
            <person name="Spannagl M."/>
            <person name="Tang H."/>
            <person name="Wang X."/>
            <person name="Wicker T."/>
            <person name="Bharti A.K."/>
            <person name="Chapman J."/>
            <person name="Feltus F.A."/>
            <person name="Gowik U."/>
            <person name="Grigoriev I.V."/>
            <person name="Lyons E."/>
            <person name="Maher C.A."/>
            <person name="Martis M."/>
            <person name="Narechania A."/>
            <person name="Otillar R.P."/>
            <person name="Penning B.W."/>
            <person name="Salamov A.A."/>
            <person name="Wang Y."/>
            <person name="Zhang L."/>
            <person name="Carpita N.C."/>
            <person name="Freeling M."/>
            <person name="Gingle A.R."/>
            <person name="Hash C.T."/>
            <person name="Keller B."/>
            <person name="Klein P."/>
            <person name="Kresovich S."/>
            <person name="McCann M.C."/>
            <person name="Ming R."/>
            <person name="Peterson D.G."/>
            <person name="Mehboob-ur-Rahman"/>
            <person name="Ware D."/>
            <person name="Westhoff P."/>
            <person name="Mayer K.F."/>
            <person name="Messing J."/>
            <person name="Rokhsar D.S."/>
        </authorList>
    </citation>
    <scope>NUCLEOTIDE SEQUENCE [LARGE SCALE GENOMIC DNA]</scope>
    <source>
        <strain evidence="2">cv. BTx623</strain>
    </source>
</reference>
<protein>
    <submittedName>
        <fullName evidence="1">Uncharacterized protein</fullName>
    </submittedName>
</protein>
<keyword evidence="2" id="KW-1185">Reference proteome</keyword>
<sequence>MPSISTAHLATPRPSPPAPHAHLPWSAMVPAACTNPDVLLLHRGIVLNHLGGSFPRTSARTYLGCSLSFRRGLHVSRDGGQRRWLPHFPTSWCWARSRGELAMGGSEVLGAGEVGGGQISCMWEAG</sequence>
<organism evidence="1 2">
    <name type="scientific">Sorghum bicolor</name>
    <name type="common">Sorghum</name>
    <name type="synonym">Sorghum vulgare</name>
    <dbReference type="NCBI Taxonomy" id="4558"/>
    <lineage>
        <taxon>Eukaryota</taxon>
        <taxon>Viridiplantae</taxon>
        <taxon>Streptophyta</taxon>
        <taxon>Embryophyta</taxon>
        <taxon>Tracheophyta</taxon>
        <taxon>Spermatophyta</taxon>
        <taxon>Magnoliopsida</taxon>
        <taxon>Liliopsida</taxon>
        <taxon>Poales</taxon>
        <taxon>Poaceae</taxon>
        <taxon>PACMAD clade</taxon>
        <taxon>Panicoideae</taxon>
        <taxon>Andropogonodae</taxon>
        <taxon>Andropogoneae</taxon>
        <taxon>Sorghinae</taxon>
        <taxon>Sorghum</taxon>
    </lineage>
</organism>
<accession>A0A1Z5S9T4</accession>
<name>A0A1Z5S9T4_SORBI</name>
<dbReference type="EMBL" id="CM000760">
    <property type="protein sequence ID" value="OQU92700.1"/>
    <property type="molecule type" value="Genomic_DNA"/>
</dbReference>
<gene>
    <name evidence="1" type="ORF">SORBI_3001G392650</name>
</gene>
<dbReference type="Proteomes" id="UP000000768">
    <property type="component" value="Chromosome 1"/>
</dbReference>
<dbReference type="AlphaFoldDB" id="A0A1Z5S9T4"/>
<reference evidence="2" key="2">
    <citation type="journal article" date="2018" name="Plant J.">
        <title>The Sorghum bicolor reference genome: improved assembly, gene annotations, a transcriptome atlas, and signatures of genome organization.</title>
        <authorList>
            <person name="McCormick R.F."/>
            <person name="Truong S.K."/>
            <person name="Sreedasyam A."/>
            <person name="Jenkins J."/>
            <person name="Shu S."/>
            <person name="Sims D."/>
            <person name="Kennedy M."/>
            <person name="Amirebrahimi M."/>
            <person name="Weers B.D."/>
            <person name="McKinley B."/>
            <person name="Mattison A."/>
            <person name="Morishige D.T."/>
            <person name="Grimwood J."/>
            <person name="Schmutz J."/>
            <person name="Mullet J.E."/>
        </authorList>
    </citation>
    <scope>NUCLEOTIDE SEQUENCE [LARGE SCALE GENOMIC DNA]</scope>
    <source>
        <strain evidence="2">cv. BTx623</strain>
    </source>
</reference>
<evidence type="ECO:0000313" key="2">
    <source>
        <dbReference type="Proteomes" id="UP000000768"/>
    </source>
</evidence>